<keyword evidence="2" id="KW-0418">Kinase</keyword>
<sequence length="393" mass="42831">MDSLKLSILKRLYFSNPQSIAELSSTIGKSVPNITNSVNKLLQAGLIEHAGLAASTGGRRAAHFAPNADKLPLILSVAIDQYYTSVAVVDFKNHYKTEIRTAAIDLKSPEAYTELRALIEASLSEIDRKMVYGMGISIPGFVDSNSGKNNSYPEDAPLYDLKHQLERDFRLPTYVENDSSAIAIAEHHFGKAKEVRNAMVINLNWGVGLGMIIDNELYRGHSGYAGEFSHIPLSNLNKLCSCGKKGCLEVEASLVAAIDFALERLQSGEESSLKHKITSDGRLSGNDLLDAAIAGDQLAMEAINRIGYMLGKGIATLIHIINPQKVIISGRGAKAQDILLPQIQSAILEFSIQRLSKDTTIEFSNTDHIQLLGSTCICVLNADKSIYKQQLTD</sequence>
<dbReference type="InterPro" id="IPR036390">
    <property type="entry name" value="WH_DNA-bd_sf"/>
</dbReference>
<accession>A0A1H5SEQ2</accession>
<dbReference type="SUPFAM" id="SSF46785">
    <property type="entry name" value="Winged helix' DNA-binding domain"/>
    <property type="match status" value="1"/>
</dbReference>
<evidence type="ECO:0000256" key="1">
    <source>
        <dbReference type="ARBA" id="ARBA00006479"/>
    </source>
</evidence>
<gene>
    <name evidence="2" type="ORF">SAMN05421877_101242</name>
</gene>
<evidence type="ECO:0000313" key="3">
    <source>
        <dbReference type="Proteomes" id="UP000236731"/>
    </source>
</evidence>
<organism evidence="2 3">
    <name type="scientific">Sphingobacterium lactis</name>
    <dbReference type="NCBI Taxonomy" id="797291"/>
    <lineage>
        <taxon>Bacteria</taxon>
        <taxon>Pseudomonadati</taxon>
        <taxon>Bacteroidota</taxon>
        <taxon>Sphingobacteriia</taxon>
        <taxon>Sphingobacteriales</taxon>
        <taxon>Sphingobacteriaceae</taxon>
        <taxon>Sphingobacterium</taxon>
    </lineage>
</organism>
<dbReference type="EMBL" id="FNUT01000001">
    <property type="protein sequence ID" value="SEF49072.1"/>
    <property type="molecule type" value="Genomic_DNA"/>
</dbReference>
<keyword evidence="2" id="KW-0808">Transferase</keyword>
<dbReference type="Gene3D" id="1.10.10.10">
    <property type="entry name" value="Winged helix-like DNA-binding domain superfamily/Winged helix DNA-binding domain"/>
    <property type="match status" value="1"/>
</dbReference>
<dbReference type="SUPFAM" id="SSF53067">
    <property type="entry name" value="Actin-like ATPase domain"/>
    <property type="match status" value="1"/>
</dbReference>
<evidence type="ECO:0000313" key="2">
    <source>
        <dbReference type="EMBL" id="SEF49072.1"/>
    </source>
</evidence>
<proteinExistence type="inferred from homology"/>
<dbReference type="PANTHER" id="PTHR18964">
    <property type="entry name" value="ROK (REPRESSOR, ORF, KINASE) FAMILY"/>
    <property type="match status" value="1"/>
</dbReference>
<dbReference type="AlphaFoldDB" id="A0A1H5SEQ2"/>
<reference evidence="3" key="1">
    <citation type="submission" date="2016-10" db="EMBL/GenBank/DDBJ databases">
        <authorList>
            <person name="Varghese N."/>
            <person name="Submissions S."/>
        </authorList>
    </citation>
    <scope>NUCLEOTIDE SEQUENCE [LARGE SCALE GENOMIC DNA]</scope>
    <source>
        <strain evidence="3">DSM 22361</strain>
    </source>
</reference>
<dbReference type="RefSeq" id="WP_103904901.1">
    <property type="nucleotide sequence ID" value="NZ_CP049246.1"/>
</dbReference>
<protein>
    <submittedName>
        <fullName evidence="2">Sugar kinase of the NBD/HSP70 family, may contain an N-terminal HTH domain</fullName>
    </submittedName>
</protein>
<dbReference type="InterPro" id="IPR043129">
    <property type="entry name" value="ATPase_NBD"/>
</dbReference>
<dbReference type="Proteomes" id="UP000236731">
    <property type="component" value="Unassembled WGS sequence"/>
</dbReference>
<dbReference type="GO" id="GO:0016301">
    <property type="term" value="F:kinase activity"/>
    <property type="evidence" value="ECO:0007669"/>
    <property type="project" value="UniProtKB-KW"/>
</dbReference>
<dbReference type="InterPro" id="IPR000600">
    <property type="entry name" value="ROK"/>
</dbReference>
<dbReference type="InterPro" id="IPR036388">
    <property type="entry name" value="WH-like_DNA-bd_sf"/>
</dbReference>
<dbReference type="Gene3D" id="3.30.420.40">
    <property type="match status" value="2"/>
</dbReference>
<dbReference type="PANTHER" id="PTHR18964:SF149">
    <property type="entry name" value="BIFUNCTIONAL UDP-N-ACETYLGLUCOSAMINE 2-EPIMERASE_N-ACETYLMANNOSAMINE KINASE"/>
    <property type="match status" value="1"/>
</dbReference>
<dbReference type="OrthoDB" id="9810372at2"/>
<comment type="similarity">
    <text evidence="1">Belongs to the ROK (NagC/XylR) family.</text>
</comment>
<dbReference type="Pfam" id="PF00480">
    <property type="entry name" value="ROK"/>
    <property type="match status" value="1"/>
</dbReference>
<name>A0A1H5SEQ2_9SPHI</name>
<keyword evidence="3" id="KW-1185">Reference proteome</keyword>